<gene>
    <name evidence="1" type="ORF">D5086_009763</name>
</gene>
<organism evidence="1 2">
    <name type="scientific">Populus alba</name>
    <name type="common">White poplar</name>
    <dbReference type="NCBI Taxonomy" id="43335"/>
    <lineage>
        <taxon>Eukaryota</taxon>
        <taxon>Viridiplantae</taxon>
        <taxon>Streptophyta</taxon>
        <taxon>Embryophyta</taxon>
        <taxon>Tracheophyta</taxon>
        <taxon>Spermatophyta</taxon>
        <taxon>Magnoliopsida</taxon>
        <taxon>eudicotyledons</taxon>
        <taxon>Gunneridae</taxon>
        <taxon>Pentapetalae</taxon>
        <taxon>rosids</taxon>
        <taxon>fabids</taxon>
        <taxon>Malpighiales</taxon>
        <taxon>Salicaceae</taxon>
        <taxon>Saliceae</taxon>
        <taxon>Populus</taxon>
    </lineage>
</organism>
<comment type="caution">
    <text evidence="1">The sequence shown here is derived from an EMBL/GenBank/DDBJ whole genome shotgun (WGS) entry which is preliminary data.</text>
</comment>
<evidence type="ECO:0000313" key="1">
    <source>
        <dbReference type="EMBL" id="KAL3591123.1"/>
    </source>
</evidence>
<proteinExistence type="predicted"/>
<keyword evidence="2" id="KW-1185">Reference proteome</keyword>
<protein>
    <submittedName>
        <fullName evidence="1">Uncharacterized protein</fullName>
    </submittedName>
</protein>
<dbReference type="EMBL" id="RCHU02000005">
    <property type="protein sequence ID" value="KAL3591123.1"/>
    <property type="molecule type" value="Genomic_DNA"/>
</dbReference>
<accession>A0ACC4C942</accession>
<reference evidence="1 2" key="1">
    <citation type="journal article" date="2024" name="Plant Biotechnol. J.">
        <title>Genome and CRISPR/Cas9 system of a widespread forest tree (Populus alba) in the world.</title>
        <authorList>
            <person name="Liu Y.J."/>
            <person name="Jiang P.F."/>
            <person name="Han X.M."/>
            <person name="Li X.Y."/>
            <person name="Wang H.M."/>
            <person name="Wang Y.J."/>
            <person name="Wang X.X."/>
            <person name="Zeng Q.Y."/>
        </authorList>
    </citation>
    <scope>NUCLEOTIDE SEQUENCE [LARGE SCALE GENOMIC DNA]</scope>
    <source>
        <strain evidence="2">cv. PAL-ZL1</strain>
    </source>
</reference>
<dbReference type="Proteomes" id="UP000309997">
    <property type="component" value="Unassembled WGS sequence"/>
</dbReference>
<sequence length="127" mass="14670">MTPTLPFCKRKGSEGNVFVRVEETKARNGEKERSREVVDRERSEWVCARVFFLCHLVTDSLGVDNGYAQKTLGTLFLGVCEITRKGQKGPQEEEHWTTSVKATCHRTPEKEIWSDIKLCFQWHRGIL</sequence>
<name>A0ACC4C942_POPAL</name>
<evidence type="ECO:0000313" key="2">
    <source>
        <dbReference type="Proteomes" id="UP000309997"/>
    </source>
</evidence>